<feature type="signal peptide" evidence="1">
    <location>
        <begin position="1"/>
        <end position="18"/>
    </location>
</feature>
<protein>
    <submittedName>
        <fullName evidence="2">CLUMA_CG016404, isoform A</fullName>
    </submittedName>
</protein>
<dbReference type="InterPro" id="IPR012674">
    <property type="entry name" value="Calycin"/>
</dbReference>
<dbReference type="EMBL" id="CVRI01000059">
    <property type="protein sequence ID" value="CRL03765.1"/>
    <property type="molecule type" value="Genomic_DNA"/>
</dbReference>
<proteinExistence type="predicted"/>
<reference evidence="2 3" key="1">
    <citation type="submission" date="2015-04" db="EMBL/GenBank/DDBJ databases">
        <authorList>
            <person name="Syromyatnikov M.Y."/>
            <person name="Popov V.N."/>
        </authorList>
    </citation>
    <scope>NUCLEOTIDE SEQUENCE [LARGE SCALE GENOMIC DNA]</scope>
</reference>
<name>A0A1J1IU68_9DIPT</name>
<sequence length="179" mass="20231">MYRITLFYFIYFIGHSLAQHPLPESGDCKDTCKSDLIVTPQEMTGIWHFTKGTNIFGSSKCLRLNITNVDDSTNNLEKSEIMLSTGRTAVTTGTMHYFVDIRMRFEMFSVSPDAFAMVLCLECGFYTKNGAGIYLEIFTRLPYPTCERLSELYSTMSSCGVAEDELTLMDQSTCDQSCN</sequence>
<evidence type="ECO:0000313" key="3">
    <source>
        <dbReference type="Proteomes" id="UP000183832"/>
    </source>
</evidence>
<keyword evidence="1" id="KW-0732">Signal</keyword>
<keyword evidence="3" id="KW-1185">Reference proteome</keyword>
<dbReference type="AlphaFoldDB" id="A0A1J1IU68"/>
<dbReference type="Gene3D" id="2.40.128.20">
    <property type="match status" value="1"/>
</dbReference>
<gene>
    <name evidence="2" type="ORF">CLUMA_CG016404</name>
</gene>
<evidence type="ECO:0000256" key="1">
    <source>
        <dbReference type="SAM" id="SignalP"/>
    </source>
</evidence>
<dbReference type="Proteomes" id="UP000183832">
    <property type="component" value="Unassembled WGS sequence"/>
</dbReference>
<organism evidence="2 3">
    <name type="scientific">Clunio marinus</name>
    <dbReference type="NCBI Taxonomy" id="568069"/>
    <lineage>
        <taxon>Eukaryota</taxon>
        <taxon>Metazoa</taxon>
        <taxon>Ecdysozoa</taxon>
        <taxon>Arthropoda</taxon>
        <taxon>Hexapoda</taxon>
        <taxon>Insecta</taxon>
        <taxon>Pterygota</taxon>
        <taxon>Neoptera</taxon>
        <taxon>Endopterygota</taxon>
        <taxon>Diptera</taxon>
        <taxon>Nematocera</taxon>
        <taxon>Chironomoidea</taxon>
        <taxon>Chironomidae</taxon>
        <taxon>Clunio</taxon>
    </lineage>
</organism>
<evidence type="ECO:0000313" key="2">
    <source>
        <dbReference type="EMBL" id="CRL03765.1"/>
    </source>
</evidence>
<dbReference type="OrthoDB" id="7798537at2759"/>
<accession>A0A1J1IU68</accession>
<feature type="chain" id="PRO_5012023528" evidence="1">
    <location>
        <begin position="19"/>
        <end position="179"/>
    </location>
</feature>